<accession>A0AB73S8S3</accession>
<feature type="domain" description="Glycosyl transferase family 1" evidence="1">
    <location>
        <begin position="180"/>
        <end position="343"/>
    </location>
</feature>
<evidence type="ECO:0000259" key="1">
    <source>
        <dbReference type="Pfam" id="PF00534"/>
    </source>
</evidence>
<organism evidence="2">
    <name type="scientific">Bacillus toyonensis</name>
    <dbReference type="NCBI Taxonomy" id="155322"/>
    <lineage>
        <taxon>Bacteria</taxon>
        <taxon>Bacillati</taxon>
        <taxon>Bacillota</taxon>
        <taxon>Bacilli</taxon>
        <taxon>Bacillales</taxon>
        <taxon>Bacillaceae</taxon>
        <taxon>Bacillus</taxon>
        <taxon>Bacillus cereus group</taxon>
    </lineage>
</organism>
<dbReference type="InterPro" id="IPR001296">
    <property type="entry name" value="Glyco_trans_1"/>
</dbReference>
<dbReference type="InterPro" id="IPR050194">
    <property type="entry name" value="Glycosyltransferase_grp1"/>
</dbReference>
<protein>
    <submittedName>
        <fullName evidence="2">Glycosyltransferase family 1 protein</fullName>
    </submittedName>
</protein>
<dbReference type="PANTHER" id="PTHR45947:SF3">
    <property type="entry name" value="SULFOQUINOVOSYL TRANSFERASE SQD2"/>
    <property type="match status" value="1"/>
</dbReference>
<gene>
    <name evidence="2" type="ORF">CN678_11800</name>
</gene>
<reference evidence="2" key="1">
    <citation type="submission" date="2017-09" db="EMBL/GenBank/DDBJ databases">
        <title>Large-scale bioinformatics analysis of Bacillus genomes uncovers conserved roles of natural products in bacterial physiology.</title>
        <authorList>
            <consortium name="Agbiome Team Llc"/>
            <person name="Bleich R.M."/>
            <person name="Kirk G.J."/>
            <person name="Santa Maria K.C."/>
            <person name="Allen S.E."/>
            <person name="Farag S."/>
            <person name="Shank E.A."/>
            <person name="Bowers A."/>
        </authorList>
    </citation>
    <scope>NUCLEOTIDE SEQUENCE</scope>
    <source>
        <strain evidence="2">AFS005430</strain>
    </source>
</reference>
<evidence type="ECO:0000313" key="2">
    <source>
        <dbReference type="EMBL" id="PEI86562.1"/>
    </source>
</evidence>
<dbReference type="Pfam" id="PF00534">
    <property type="entry name" value="Glycos_transf_1"/>
    <property type="match status" value="1"/>
</dbReference>
<proteinExistence type="predicted"/>
<dbReference type="CDD" id="cd03801">
    <property type="entry name" value="GT4_PimA-like"/>
    <property type="match status" value="1"/>
</dbReference>
<dbReference type="Gene3D" id="3.40.50.2000">
    <property type="entry name" value="Glycogen Phosphorylase B"/>
    <property type="match status" value="2"/>
</dbReference>
<dbReference type="Proteomes" id="UP000220969">
    <property type="component" value="Unassembled WGS sequence"/>
</dbReference>
<sequence length="384" mass="43900">MNGTKKNVKKRILMLFRSSYPMVSGADNMASYTAKFLSKHNEVDIILVQKSDAHKKYKIIRDELGTRIFIPSSSSLDDHINYLEKLEPDLIHLVDLVDEEFCDVVQKLSYKAPVVVTPATDISLWENRRKGLNICRLAKKIVTLTEYEEKNLIQELGSKYLNNIVRIPQAPVISDEETFDFRGKYNISMDDQIILFLGRKIKSKGYHLLLEASRDIIKKHPNSKFIFIGPHSKGSKLIFERYKGNNAILDLGQVSEREKLSALQACNLLCLPSTADVFPLTFLEAWLCKKPVVSANFPGVKNIVNHGENGLITNTEIQSISANIQFLLENKYLAQLYGENGYQKVINQYSWEKVTENIKVLYEKTIEREVETYESSNNGRGERD</sequence>
<dbReference type="SUPFAM" id="SSF53756">
    <property type="entry name" value="UDP-Glycosyltransferase/glycogen phosphorylase"/>
    <property type="match status" value="1"/>
</dbReference>
<name>A0AB73S8S3_9BACI</name>
<dbReference type="GO" id="GO:0016758">
    <property type="term" value="F:hexosyltransferase activity"/>
    <property type="evidence" value="ECO:0007669"/>
    <property type="project" value="TreeGrafter"/>
</dbReference>
<dbReference type="EMBL" id="NUEH01000023">
    <property type="protein sequence ID" value="PEI86562.1"/>
    <property type="molecule type" value="Genomic_DNA"/>
</dbReference>
<dbReference type="PANTHER" id="PTHR45947">
    <property type="entry name" value="SULFOQUINOVOSYL TRANSFERASE SQD2"/>
    <property type="match status" value="1"/>
</dbReference>
<dbReference type="AlphaFoldDB" id="A0AB73S8S3"/>
<comment type="caution">
    <text evidence="2">The sequence shown here is derived from an EMBL/GenBank/DDBJ whole genome shotgun (WGS) entry which is preliminary data.</text>
</comment>
<dbReference type="RefSeq" id="WP_088055604.1">
    <property type="nucleotide sequence ID" value="NZ_JARMOD010000045.1"/>
</dbReference>